<sequence>MEKEPEAKTRRKNVWPHWESQHENKRGDVRRHDTDQCVQIKEHRDEARFEAPSTREDTVRASVLHHPTSPAARDKVFGSGTVSFERPSKEVKQGNLPQGSDKGQCLREDARTRRTDAATSSSYAPDVVKKKTLGHAELTTVLPAQVEGTTNRQLSAEGLSTGDPPDSLETHACDGKREKSLKDYIYYDTNSGPRSATGNTTELCLADSTGNTGNAFSIESLGFPRTTTPKINATKGRRPEDTCQSREVNERILKDVVAAIPMVLVMVVFAIVIMLRHFRSSKDEYVASGTHLAYVCEGDECTRVLDVLHEGANATINPCDDFYSHVCGRWGARMPGRMSYAAENHRNFTENLHRLLTNALRSPSLCAQREYEMARFYNSCHAFVRGSRPPSVSVVLAKAEINIDAWLRCTTLEELMSAVLETCLHTGLSSVVNAFASSGVVGMEPGTTISSSLNDKDGSNVAKFIEWALRGSELRNETELWLFLKRTDTDLAITGLTFDRSNSFKKSSIGELDPSFPKFSWTAVFRHVEHNGTMLTSESIVHIRGLEQLKSIIASLHTDKPVFRNIYVLLVALAQLAKYEYILPSSDANDREVVESCLQVTGQYFPTLLGAWVVQTALLPQSMDYAERMFSAFKTLGHKAPRLSDKINVSTDDVLRQHIALIGKMLFS</sequence>
<gene>
    <name evidence="1" type="ORF">HPB50_014586</name>
</gene>
<comment type="caution">
    <text evidence="1">The sequence shown here is derived from an EMBL/GenBank/DDBJ whole genome shotgun (WGS) entry which is preliminary data.</text>
</comment>
<dbReference type="EMBL" id="CM023483">
    <property type="protein sequence ID" value="KAH6936185.1"/>
    <property type="molecule type" value="Genomic_DNA"/>
</dbReference>
<keyword evidence="2" id="KW-1185">Reference proteome</keyword>
<name>A0ACB7SNK7_HYAAI</name>
<organism evidence="1 2">
    <name type="scientific">Hyalomma asiaticum</name>
    <name type="common">Tick</name>
    <dbReference type="NCBI Taxonomy" id="266040"/>
    <lineage>
        <taxon>Eukaryota</taxon>
        <taxon>Metazoa</taxon>
        <taxon>Ecdysozoa</taxon>
        <taxon>Arthropoda</taxon>
        <taxon>Chelicerata</taxon>
        <taxon>Arachnida</taxon>
        <taxon>Acari</taxon>
        <taxon>Parasitiformes</taxon>
        <taxon>Ixodida</taxon>
        <taxon>Ixodoidea</taxon>
        <taxon>Ixodidae</taxon>
        <taxon>Hyalomminae</taxon>
        <taxon>Hyalomma</taxon>
    </lineage>
</organism>
<protein>
    <submittedName>
        <fullName evidence="1">Uncharacterized protein</fullName>
    </submittedName>
</protein>
<accession>A0ACB7SNK7</accession>
<evidence type="ECO:0000313" key="1">
    <source>
        <dbReference type="EMBL" id="KAH6936185.1"/>
    </source>
</evidence>
<dbReference type="Proteomes" id="UP000821845">
    <property type="component" value="Chromosome 3"/>
</dbReference>
<proteinExistence type="predicted"/>
<evidence type="ECO:0000313" key="2">
    <source>
        <dbReference type="Proteomes" id="UP000821845"/>
    </source>
</evidence>
<reference evidence="1" key="1">
    <citation type="submission" date="2020-05" db="EMBL/GenBank/DDBJ databases">
        <title>Large-scale comparative analyses of tick genomes elucidate their genetic diversity and vector capacities.</title>
        <authorList>
            <person name="Jia N."/>
            <person name="Wang J."/>
            <person name="Shi W."/>
            <person name="Du L."/>
            <person name="Sun Y."/>
            <person name="Zhan W."/>
            <person name="Jiang J."/>
            <person name="Wang Q."/>
            <person name="Zhang B."/>
            <person name="Ji P."/>
            <person name="Sakyi L.B."/>
            <person name="Cui X."/>
            <person name="Yuan T."/>
            <person name="Jiang B."/>
            <person name="Yang W."/>
            <person name="Lam T.T.-Y."/>
            <person name="Chang Q."/>
            <person name="Ding S."/>
            <person name="Wang X."/>
            <person name="Zhu J."/>
            <person name="Ruan X."/>
            <person name="Zhao L."/>
            <person name="Wei J."/>
            <person name="Que T."/>
            <person name="Du C."/>
            <person name="Cheng J."/>
            <person name="Dai P."/>
            <person name="Han X."/>
            <person name="Huang E."/>
            <person name="Gao Y."/>
            <person name="Liu J."/>
            <person name="Shao H."/>
            <person name="Ye R."/>
            <person name="Li L."/>
            <person name="Wei W."/>
            <person name="Wang X."/>
            <person name="Wang C."/>
            <person name="Yang T."/>
            <person name="Huo Q."/>
            <person name="Li W."/>
            <person name="Guo W."/>
            <person name="Chen H."/>
            <person name="Zhou L."/>
            <person name="Ni X."/>
            <person name="Tian J."/>
            <person name="Zhou Y."/>
            <person name="Sheng Y."/>
            <person name="Liu T."/>
            <person name="Pan Y."/>
            <person name="Xia L."/>
            <person name="Li J."/>
            <person name="Zhao F."/>
            <person name="Cao W."/>
        </authorList>
    </citation>
    <scope>NUCLEOTIDE SEQUENCE</scope>
    <source>
        <strain evidence="1">Hyas-2018</strain>
    </source>
</reference>